<evidence type="ECO:0000256" key="3">
    <source>
        <dbReference type="ARBA" id="ARBA00022692"/>
    </source>
</evidence>
<dbReference type="GO" id="GO:0016020">
    <property type="term" value="C:membrane"/>
    <property type="evidence" value="ECO:0007669"/>
    <property type="project" value="UniProtKB-SubCell"/>
</dbReference>
<evidence type="ECO:0000313" key="8">
    <source>
        <dbReference type="EMBL" id="KAB7501725.1"/>
    </source>
</evidence>
<dbReference type="Pfam" id="PF23489">
    <property type="entry name" value="V-ATPase_su_f"/>
    <property type="match status" value="1"/>
</dbReference>
<feature type="transmembrane region" description="Helical" evidence="6">
    <location>
        <begin position="67"/>
        <end position="91"/>
    </location>
</feature>
<comment type="subcellular location">
    <subcellularLocation>
        <location evidence="1">Membrane</location>
        <topology evidence="1">Multi-pass membrane protein</topology>
    </subcellularLocation>
</comment>
<comment type="caution">
    <text evidence="8">The sequence shown here is derived from an EMBL/GenBank/DDBJ whole genome shotgun (WGS) entry which is preliminary data.</text>
</comment>
<dbReference type="OrthoDB" id="67317at2759"/>
<reference evidence="8 9" key="1">
    <citation type="journal article" date="2019" name="PLoS Biol.">
        <title>Sex chromosomes control vertical transmission of feminizing Wolbachia symbionts in an isopod.</title>
        <authorList>
            <person name="Becking T."/>
            <person name="Chebbi M.A."/>
            <person name="Giraud I."/>
            <person name="Moumen B."/>
            <person name="Laverre T."/>
            <person name="Caubet Y."/>
            <person name="Peccoud J."/>
            <person name="Gilbert C."/>
            <person name="Cordaux R."/>
        </authorList>
    </citation>
    <scope>NUCLEOTIDE SEQUENCE [LARGE SCALE GENOMIC DNA]</scope>
    <source>
        <strain evidence="8">ANa2</strain>
        <tissue evidence="8">Whole body excluding digestive tract and cuticle</tissue>
    </source>
</reference>
<dbReference type="InterPro" id="IPR056552">
    <property type="entry name" value="Ribonucl_Kappa"/>
</dbReference>
<evidence type="ECO:0000256" key="2">
    <source>
        <dbReference type="ARBA" id="ARBA00008458"/>
    </source>
</evidence>
<evidence type="ECO:0000256" key="1">
    <source>
        <dbReference type="ARBA" id="ARBA00004141"/>
    </source>
</evidence>
<keyword evidence="4 6" id="KW-1133">Transmembrane helix</keyword>
<evidence type="ECO:0000256" key="6">
    <source>
        <dbReference type="SAM" id="Phobius"/>
    </source>
</evidence>
<evidence type="ECO:0000256" key="4">
    <source>
        <dbReference type="ARBA" id="ARBA00022989"/>
    </source>
</evidence>
<keyword evidence="3 6" id="KW-0812">Transmembrane</keyword>
<comment type="similarity">
    <text evidence="2">Belongs to the RNase K family.</text>
</comment>
<sequence>MGMKFCGPKYSLCCGLTSAWGIIQLILMGVFFKIRSPALIEDLHIPEEAHHNQTTYLEAMNDSYDLIGTNCFIAAALYAGTLVVCSWQFWLNLKS</sequence>
<proteinExistence type="inferred from homology"/>
<name>A0A5N5T9G9_9CRUS</name>
<dbReference type="PANTHER" id="PTHR31733">
    <property type="entry name" value="RIBONUCLEASE KAPPA"/>
    <property type="match status" value="1"/>
</dbReference>
<keyword evidence="9" id="KW-1185">Reference proteome</keyword>
<evidence type="ECO:0000256" key="5">
    <source>
        <dbReference type="ARBA" id="ARBA00023136"/>
    </source>
</evidence>
<accession>A0A5N5T9G9</accession>
<gene>
    <name evidence="7" type="ORF">Anas_03677</name>
    <name evidence="8" type="ORF">Anas_13569</name>
</gene>
<protein>
    <submittedName>
        <fullName evidence="8">Ribonuclease kappa</fullName>
    </submittedName>
</protein>
<organism evidence="8 9">
    <name type="scientific">Armadillidium nasatum</name>
    <dbReference type="NCBI Taxonomy" id="96803"/>
    <lineage>
        <taxon>Eukaryota</taxon>
        <taxon>Metazoa</taxon>
        <taxon>Ecdysozoa</taxon>
        <taxon>Arthropoda</taxon>
        <taxon>Crustacea</taxon>
        <taxon>Multicrustacea</taxon>
        <taxon>Malacostraca</taxon>
        <taxon>Eumalacostraca</taxon>
        <taxon>Peracarida</taxon>
        <taxon>Isopoda</taxon>
        <taxon>Oniscidea</taxon>
        <taxon>Crinocheta</taxon>
        <taxon>Armadillidiidae</taxon>
        <taxon>Armadillidium</taxon>
    </lineage>
</organism>
<keyword evidence="5 6" id="KW-0472">Membrane</keyword>
<dbReference type="GO" id="GO:0004521">
    <property type="term" value="F:RNA endonuclease activity"/>
    <property type="evidence" value="ECO:0007669"/>
    <property type="project" value="InterPro"/>
</dbReference>
<evidence type="ECO:0000313" key="9">
    <source>
        <dbReference type="Proteomes" id="UP000326759"/>
    </source>
</evidence>
<dbReference type="InterPro" id="IPR026770">
    <property type="entry name" value="RNase_K"/>
</dbReference>
<dbReference type="Proteomes" id="UP000326759">
    <property type="component" value="Unassembled WGS sequence"/>
</dbReference>
<dbReference type="AlphaFoldDB" id="A0A5N5T9G9"/>
<feature type="transmembrane region" description="Helical" evidence="6">
    <location>
        <begin position="12"/>
        <end position="32"/>
    </location>
</feature>
<dbReference type="EMBL" id="SEYY01009726">
    <property type="protein sequence ID" value="KAB7501725.1"/>
    <property type="molecule type" value="Genomic_DNA"/>
</dbReference>
<evidence type="ECO:0000313" key="7">
    <source>
        <dbReference type="EMBL" id="KAB7497987.1"/>
    </source>
</evidence>
<dbReference type="EMBL" id="SEYY01019700">
    <property type="protein sequence ID" value="KAB7497987.1"/>
    <property type="molecule type" value="Genomic_DNA"/>
</dbReference>